<feature type="compositionally biased region" description="Basic and acidic residues" evidence="2">
    <location>
        <begin position="22"/>
        <end position="33"/>
    </location>
</feature>
<feature type="compositionally biased region" description="Basic and acidic residues" evidence="2">
    <location>
        <begin position="87"/>
        <end position="101"/>
    </location>
</feature>
<protein>
    <recommendedName>
        <fullName evidence="5">C2H2-type domain-containing protein</fullName>
    </recommendedName>
</protein>
<keyword evidence="4" id="KW-1185">Reference proteome</keyword>
<evidence type="ECO:0000313" key="3">
    <source>
        <dbReference type="EMBL" id="KAK5163952.1"/>
    </source>
</evidence>
<evidence type="ECO:0008006" key="5">
    <source>
        <dbReference type="Google" id="ProtNLM"/>
    </source>
</evidence>
<feature type="region of interest" description="Disordered" evidence="2">
    <location>
        <begin position="488"/>
        <end position="564"/>
    </location>
</feature>
<keyword evidence="1" id="KW-0175">Coiled coil</keyword>
<organism evidence="3 4">
    <name type="scientific">Saxophila tyrrhenica</name>
    <dbReference type="NCBI Taxonomy" id="1690608"/>
    <lineage>
        <taxon>Eukaryota</taxon>
        <taxon>Fungi</taxon>
        <taxon>Dikarya</taxon>
        <taxon>Ascomycota</taxon>
        <taxon>Pezizomycotina</taxon>
        <taxon>Dothideomycetes</taxon>
        <taxon>Dothideomycetidae</taxon>
        <taxon>Mycosphaerellales</taxon>
        <taxon>Extremaceae</taxon>
        <taxon>Saxophila</taxon>
    </lineage>
</organism>
<gene>
    <name evidence="3" type="ORF">LTR77_010348</name>
</gene>
<name>A0AAV9NWD0_9PEZI</name>
<feature type="compositionally biased region" description="Acidic residues" evidence="2">
    <location>
        <begin position="521"/>
        <end position="535"/>
    </location>
</feature>
<feature type="compositionally biased region" description="Low complexity" evidence="2">
    <location>
        <begin position="1"/>
        <end position="21"/>
    </location>
</feature>
<evidence type="ECO:0000313" key="4">
    <source>
        <dbReference type="Proteomes" id="UP001337655"/>
    </source>
</evidence>
<feature type="compositionally biased region" description="Basic and acidic residues" evidence="2">
    <location>
        <begin position="510"/>
        <end position="520"/>
    </location>
</feature>
<feature type="coiled-coil region" evidence="1">
    <location>
        <begin position="366"/>
        <end position="393"/>
    </location>
</feature>
<feature type="region of interest" description="Disordered" evidence="2">
    <location>
        <begin position="1"/>
        <end position="34"/>
    </location>
</feature>
<evidence type="ECO:0000256" key="2">
    <source>
        <dbReference type="SAM" id="MobiDB-lite"/>
    </source>
</evidence>
<dbReference type="AlphaFoldDB" id="A0AAV9NWD0"/>
<comment type="caution">
    <text evidence="3">The sequence shown here is derived from an EMBL/GenBank/DDBJ whole genome shotgun (WGS) entry which is preliminary data.</text>
</comment>
<dbReference type="Proteomes" id="UP001337655">
    <property type="component" value="Unassembled WGS sequence"/>
</dbReference>
<sequence>MTTHSHPASPTSSPSSPTASTTHRELKGVKDRNCPFCGQAFTSSSLGRHLDLYIKSKNPKPPDGVHDVHEIRRIRGGITRRQPRGSGGRDVEEGAAGKREGSSGATGTFTKREEEDVGEGARKRRRLSEGGGKGVMGREYVKSPVERDPGMQTWFNTANWQATGVINDLPARATSRSRGATPPSAVGGQAARIYEMRRDGSGNRIERPEHVTEEMWKLQETAEVGKAAEMALREVLGSLEAAKKKAEPKQLYEDFDFFALSFPGLCLAILPPPPGLFSTTPFAAAHTWALAPPWEKQYEALNRMMNERLAWLRNAKGEAVQDSVAFRYVVHMQGAWEHWQTMSEADRASAWSLEMSRAFVGEKGKKNDLRMELEREQQRVRHLEAEYERLSRCQLPREYLLHPPNTMPVPPETMRAMQGARSKSVAAEWDYDAEALLEKWKSVVKSTARPPKRSASDGPPHTQPYYVETQRNPMRGDMVMNGSLFGIGGPLPRDQSGAYQTPHAPGTAERYGEEMSRVVDEEGEQDGEGAEEVDGEGERPGWAKGTRASRNGRRLDAGGTNEGG</sequence>
<accession>A0AAV9NWD0</accession>
<feature type="region of interest" description="Disordered" evidence="2">
    <location>
        <begin position="445"/>
        <end position="474"/>
    </location>
</feature>
<dbReference type="RefSeq" id="XP_064654316.1">
    <property type="nucleotide sequence ID" value="XM_064807569.1"/>
</dbReference>
<dbReference type="GeneID" id="89931677"/>
<evidence type="ECO:0000256" key="1">
    <source>
        <dbReference type="SAM" id="Coils"/>
    </source>
</evidence>
<proteinExistence type="predicted"/>
<dbReference type="EMBL" id="JAVRRT010000022">
    <property type="protein sequence ID" value="KAK5163952.1"/>
    <property type="molecule type" value="Genomic_DNA"/>
</dbReference>
<feature type="region of interest" description="Disordered" evidence="2">
    <location>
        <begin position="73"/>
        <end position="137"/>
    </location>
</feature>
<reference evidence="3 4" key="1">
    <citation type="submission" date="2023-08" db="EMBL/GenBank/DDBJ databases">
        <title>Black Yeasts Isolated from many extreme environments.</title>
        <authorList>
            <person name="Coleine C."/>
            <person name="Stajich J.E."/>
            <person name="Selbmann L."/>
        </authorList>
    </citation>
    <scope>NUCLEOTIDE SEQUENCE [LARGE SCALE GENOMIC DNA]</scope>
    <source>
        <strain evidence="3 4">CCFEE 5935</strain>
    </source>
</reference>